<dbReference type="Proteomes" id="UP001501676">
    <property type="component" value="Unassembled WGS sequence"/>
</dbReference>
<evidence type="ECO:0000256" key="6">
    <source>
        <dbReference type="SAM" id="MobiDB-lite"/>
    </source>
</evidence>
<feature type="domain" description="Major facilitator superfamily (MFS) profile" evidence="8">
    <location>
        <begin position="7"/>
        <end position="378"/>
    </location>
</feature>
<gene>
    <name evidence="9" type="ORF">GCM10020369_28680</name>
</gene>
<evidence type="ECO:0000256" key="7">
    <source>
        <dbReference type="SAM" id="Phobius"/>
    </source>
</evidence>
<name>A0ABP6SWI9_9ACTN</name>
<dbReference type="CDD" id="cd17324">
    <property type="entry name" value="MFS_NepI_like"/>
    <property type="match status" value="1"/>
</dbReference>
<feature type="transmembrane region" description="Helical" evidence="7">
    <location>
        <begin position="72"/>
        <end position="96"/>
    </location>
</feature>
<accession>A0ABP6SWI9</accession>
<feature type="transmembrane region" description="Helical" evidence="7">
    <location>
        <begin position="357"/>
        <end position="377"/>
    </location>
</feature>
<protein>
    <submittedName>
        <fullName evidence="9">MFS transporter</fullName>
    </submittedName>
</protein>
<evidence type="ECO:0000256" key="3">
    <source>
        <dbReference type="ARBA" id="ARBA00022692"/>
    </source>
</evidence>
<evidence type="ECO:0000256" key="5">
    <source>
        <dbReference type="ARBA" id="ARBA00023136"/>
    </source>
</evidence>
<dbReference type="PROSITE" id="PS50850">
    <property type="entry name" value="MFS"/>
    <property type="match status" value="1"/>
</dbReference>
<evidence type="ECO:0000256" key="4">
    <source>
        <dbReference type="ARBA" id="ARBA00022989"/>
    </source>
</evidence>
<keyword evidence="4 7" id="KW-1133">Transmembrane helix</keyword>
<keyword evidence="2" id="KW-1003">Cell membrane</keyword>
<feature type="transmembrane region" description="Helical" evidence="7">
    <location>
        <begin position="327"/>
        <end position="351"/>
    </location>
</feature>
<feature type="transmembrane region" description="Helical" evidence="7">
    <location>
        <begin position="237"/>
        <end position="260"/>
    </location>
</feature>
<dbReference type="EMBL" id="BAAAYN010000017">
    <property type="protein sequence ID" value="GAA3387168.1"/>
    <property type="molecule type" value="Genomic_DNA"/>
</dbReference>
<feature type="transmembrane region" description="Helical" evidence="7">
    <location>
        <begin position="267"/>
        <end position="284"/>
    </location>
</feature>
<dbReference type="InterPro" id="IPR036259">
    <property type="entry name" value="MFS_trans_sf"/>
</dbReference>
<feature type="region of interest" description="Disordered" evidence="6">
    <location>
        <begin position="382"/>
        <end position="465"/>
    </location>
</feature>
<evidence type="ECO:0000256" key="1">
    <source>
        <dbReference type="ARBA" id="ARBA00004651"/>
    </source>
</evidence>
<dbReference type="InterPro" id="IPR020846">
    <property type="entry name" value="MFS_dom"/>
</dbReference>
<dbReference type="Gene3D" id="1.20.1250.20">
    <property type="entry name" value="MFS general substrate transporter like domains"/>
    <property type="match status" value="1"/>
</dbReference>
<feature type="transmembrane region" description="Helical" evidence="7">
    <location>
        <begin position="132"/>
        <end position="153"/>
    </location>
</feature>
<proteinExistence type="predicted"/>
<dbReference type="SUPFAM" id="SSF103473">
    <property type="entry name" value="MFS general substrate transporter"/>
    <property type="match status" value="1"/>
</dbReference>
<feature type="transmembrane region" description="Helical" evidence="7">
    <location>
        <begin position="47"/>
        <end position="65"/>
    </location>
</feature>
<keyword evidence="5 7" id="KW-0472">Membrane</keyword>
<feature type="transmembrane region" description="Helical" evidence="7">
    <location>
        <begin position="290"/>
        <end position="315"/>
    </location>
</feature>
<evidence type="ECO:0000313" key="10">
    <source>
        <dbReference type="Proteomes" id="UP001501676"/>
    </source>
</evidence>
<dbReference type="PANTHER" id="PTHR43124">
    <property type="entry name" value="PURINE EFFLUX PUMP PBUE"/>
    <property type="match status" value="1"/>
</dbReference>
<dbReference type="InterPro" id="IPR011701">
    <property type="entry name" value="MFS"/>
</dbReference>
<organism evidence="9 10">
    <name type="scientific">Cryptosporangium minutisporangium</name>
    <dbReference type="NCBI Taxonomy" id="113569"/>
    <lineage>
        <taxon>Bacteria</taxon>
        <taxon>Bacillati</taxon>
        <taxon>Actinomycetota</taxon>
        <taxon>Actinomycetes</taxon>
        <taxon>Cryptosporangiales</taxon>
        <taxon>Cryptosporangiaceae</taxon>
        <taxon>Cryptosporangium</taxon>
    </lineage>
</organism>
<evidence type="ECO:0000313" key="9">
    <source>
        <dbReference type="EMBL" id="GAA3387168.1"/>
    </source>
</evidence>
<reference evidence="10" key="1">
    <citation type="journal article" date="2019" name="Int. J. Syst. Evol. Microbiol.">
        <title>The Global Catalogue of Microorganisms (GCM) 10K type strain sequencing project: providing services to taxonomists for standard genome sequencing and annotation.</title>
        <authorList>
            <consortium name="The Broad Institute Genomics Platform"/>
            <consortium name="The Broad Institute Genome Sequencing Center for Infectious Disease"/>
            <person name="Wu L."/>
            <person name="Ma J."/>
        </authorList>
    </citation>
    <scope>NUCLEOTIDE SEQUENCE [LARGE SCALE GENOMIC DNA]</scope>
    <source>
        <strain evidence="10">JCM 9458</strain>
    </source>
</reference>
<evidence type="ECO:0000256" key="2">
    <source>
        <dbReference type="ARBA" id="ARBA00022475"/>
    </source>
</evidence>
<feature type="compositionally biased region" description="Polar residues" evidence="6">
    <location>
        <begin position="454"/>
        <end position="465"/>
    </location>
</feature>
<dbReference type="InterPro" id="IPR050189">
    <property type="entry name" value="MFS_Efflux_Transporters"/>
</dbReference>
<evidence type="ECO:0000259" key="8">
    <source>
        <dbReference type="PROSITE" id="PS50850"/>
    </source>
</evidence>
<comment type="caution">
    <text evidence="9">The sequence shown here is derived from an EMBL/GenBank/DDBJ whole genome shotgun (WGS) entry which is preliminary data.</text>
</comment>
<keyword evidence="3 7" id="KW-0812">Transmembrane</keyword>
<feature type="transmembrane region" description="Helical" evidence="7">
    <location>
        <begin position="102"/>
        <end position="123"/>
    </location>
</feature>
<feature type="transmembrane region" description="Helical" evidence="7">
    <location>
        <begin position="202"/>
        <end position="225"/>
    </location>
</feature>
<sequence>MAKALGALFALSLSTFMYVTVETLPIGLLPLIADDLGVSPSAVGLLVTGYGLVVVAASVPLTALTRRWPRKWVLVGLLAVLVATTLASALAPTYWVLLAARLVTALSQALFWSIVTPTAAALFDERMRGRAVAVLSGGSSLAAVLGVPVGTWLGQQAGWQAAFLAISALSLMLLATVAVLLPSKSAAAASTARGTAPDAGRFWVLMATITLVVTGAFAAFTYISTFLTDVNGFASEAIGPLLFVRGVAGVVGVALVGLLIGRGAWRTMVVLVVLQAVALGLHYYSGDARAVAVVAVALGGLTLAGLATAFGVRLLQVAPGSTDLASAWTSTAFNVGITAGALIGGVLLPAFGVRSTALAGGLLTVAALMMLVAEPLLSSARRRASDGSVPETGGRSVPGTTVEEGLDGRGVRPGVEAGTERPAVVMDGDQMPVGGVAREGNDRAALAPVPHTGDQVQRSPQVRAR</sequence>
<feature type="transmembrane region" description="Helical" evidence="7">
    <location>
        <begin position="159"/>
        <end position="181"/>
    </location>
</feature>
<comment type="subcellular location">
    <subcellularLocation>
        <location evidence="1">Cell membrane</location>
        <topology evidence="1">Multi-pass membrane protein</topology>
    </subcellularLocation>
</comment>
<dbReference type="Pfam" id="PF07690">
    <property type="entry name" value="MFS_1"/>
    <property type="match status" value="1"/>
</dbReference>
<dbReference type="PANTHER" id="PTHR43124:SF3">
    <property type="entry name" value="CHLORAMPHENICOL EFFLUX PUMP RV0191"/>
    <property type="match status" value="1"/>
</dbReference>
<keyword evidence="10" id="KW-1185">Reference proteome</keyword>